<dbReference type="PANTHER" id="PTHR43877">
    <property type="entry name" value="AMINOALKYLPHOSPHONATE N-ACETYLTRANSFERASE-RELATED-RELATED"/>
    <property type="match status" value="1"/>
</dbReference>
<dbReference type="EMBL" id="CP136862">
    <property type="protein sequence ID" value="WOJ90614.1"/>
    <property type="molecule type" value="Genomic_DNA"/>
</dbReference>
<keyword evidence="1 4" id="KW-0808">Transferase</keyword>
<dbReference type="EC" id="2.3.1.-" evidence="4"/>
<evidence type="ECO:0000259" key="3">
    <source>
        <dbReference type="PROSITE" id="PS51186"/>
    </source>
</evidence>
<dbReference type="InterPro" id="IPR050832">
    <property type="entry name" value="Bact_Acetyltransf"/>
</dbReference>
<dbReference type="Gene3D" id="3.40.630.30">
    <property type="match status" value="1"/>
</dbReference>
<dbReference type="InterPro" id="IPR000182">
    <property type="entry name" value="GNAT_dom"/>
</dbReference>
<proteinExistence type="predicted"/>
<dbReference type="CDD" id="cd04301">
    <property type="entry name" value="NAT_SF"/>
    <property type="match status" value="1"/>
</dbReference>
<evidence type="ECO:0000313" key="4">
    <source>
        <dbReference type="EMBL" id="WOJ90614.1"/>
    </source>
</evidence>
<dbReference type="RefSeq" id="WP_407340202.1">
    <property type="nucleotide sequence ID" value="NZ_CP136862.1"/>
</dbReference>
<dbReference type="PROSITE" id="PS51186">
    <property type="entry name" value="GNAT"/>
    <property type="match status" value="1"/>
</dbReference>
<evidence type="ECO:0000313" key="5">
    <source>
        <dbReference type="Proteomes" id="UP001626536"/>
    </source>
</evidence>
<dbReference type="Proteomes" id="UP001626536">
    <property type="component" value="Chromosome"/>
</dbReference>
<dbReference type="Pfam" id="PF00583">
    <property type="entry name" value="Acetyltransf_1"/>
    <property type="match status" value="1"/>
</dbReference>
<evidence type="ECO:0000256" key="2">
    <source>
        <dbReference type="ARBA" id="ARBA00023315"/>
    </source>
</evidence>
<accession>A0ABZ0HVM0</accession>
<evidence type="ECO:0000256" key="1">
    <source>
        <dbReference type="ARBA" id="ARBA00022679"/>
    </source>
</evidence>
<name>A0ABZ0HVM0_9HYPH</name>
<gene>
    <name evidence="4" type="ORF">RZS28_04795</name>
</gene>
<dbReference type="PANTHER" id="PTHR43877:SF1">
    <property type="entry name" value="ACETYLTRANSFERASE"/>
    <property type="match status" value="1"/>
</dbReference>
<dbReference type="GO" id="GO:0016746">
    <property type="term" value="F:acyltransferase activity"/>
    <property type="evidence" value="ECO:0007669"/>
    <property type="project" value="UniProtKB-KW"/>
</dbReference>
<dbReference type="InterPro" id="IPR016181">
    <property type="entry name" value="Acyl_CoA_acyltransferase"/>
</dbReference>
<feature type="domain" description="N-acetyltransferase" evidence="3">
    <location>
        <begin position="6"/>
        <end position="147"/>
    </location>
</feature>
<reference evidence="4 5" key="1">
    <citation type="submission" date="2023-10" db="EMBL/GenBank/DDBJ databases">
        <title>Novel methanotroph of the genus Methylocapsa from a subarctic wetland.</title>
        <authorList>
            <person name="Belova S.E."/>
            <person name="Oshkin I.Y."/>
            <person name="Miroshnikov K."/>
            <person name="Dedysh S.N."/>
        </authorList>
    </citation>
    <scope>NUCLEOTIDE SEQUENCE [LARGE SCALE GENOMIC DNA]</scope>
    <source>
        <strain evidence="4 5">RX1</strain>
    </source>
</reference>
<dbReference type="SUPFAM" id="SSF55729">
    <property type="entry name" value="Acyl-CoA N-acyltransferases (Nat)"/>
    <property type="match status" value="1"/>
</dbReference>
<sequence length="182" mass="19225">MADLSLILSPQTPADLAAIERLDERAFGPGRFARSAYRLREGVEPDYALSFVARVGTLLVGANRMTPIRCGDHPALLLGPLTVDPAFRSGGIGEALVLKSLEAARAAGHALVLLVGDETYYGRMGFAPTPKGKLEFIGPVDPERLLYCELVEGALAGARGKVRRARRGSLTCPTGEAGAAQP</sequence>
<keyword evidence="2 4" id="KW-0012">Acyltransferase</keyword>
<keyword evidence="5" id="KW-1185">Reference proteome</keyword>
<protein>
    <submittedName>
        <fullName evidence="4">N-acetyltransferase</fullName>
        <ecNumber evidence="4">2.3.1.-</ecNumber>
    </submittedName>
</protein>
<organism evidence="4 5">
    <name type="scientific">Methylocapsa polymorpha</name>
    <dbReference type="NCBI Taxonomy" id="3080828"/>
    <lineage>
        <taxon>Bacteria</taxon>
        <taxon>Pseudomonadati</taxon>
        <taxon>Pseudomonadota</taxon>
        <taxon>Alphaproteobacteria</taxon>
        <taxon>Hyphomicrobiales</taxon>
        <taxon>Beijerinckiaceae</taxon>
        <taxon>Methylocapsa</taxon>
    </lineage>
</organism>